<dbReference type="GO" id="GO:0005096">
    <property type="term" value="F:GTPase activator activity"/>
    <property type="evidence" value="ECO:0007669"/>
    <property type="project" value="TreeGrafter"/>
</dbReference>
<dbReference type="PROSITE" id="PS50106">
    <property type="entry name" value="PDZ"/>
    <property type="match status" value="1"/>
</dbReference>
<evidence type="ECO:0000313" key="5">
    <source>
        <dbReference type="Proteomes" id="UP000230750"/>
    </source>
</evidence>
<dbReference type="AlphaFoldDB" id="A0A2G8LPL5"/>
<name>A0A2G8LPL5_STIJA</name>
<keyword evidence="5" id="KW-1185">Reference proteome</keyword>
<dbReference type="Gene3D" id="2.30.42.10">
    <property type="match status" value="1"/>
</dbReference>
<dbReference type="Pfam" id="PF00610">
    <property type="entry name" value="DEP"/>
    <property type="match status" value="2"/>
</dbReference>
<evidence type="ECO:0000256" key="1">
    <source>
        <dbReference type="SAM" id="MobiDB-lite"/>
    </source>
</evidence>
<dbReference type="InterPro" id="IPR000591">
    <property type="entry name" value="DEP_dom"/>
</dbReference>
<comment type="caution">
    <text evidence="4">The sequence shown here is derived from an EMBL/GenBank/DDBJ whole genome shotgun (WGS) entry which is preliminary data.</text>
</comment>
<dbReference type="GO" id="GO:0005085">
    <property type="term" value="F:guanyl-nucleotide exchange factor activity"/>
    <property type="evidence" value="ECO:0007669"/>
    <property type="project" value="TreeGrafter"/>
</dbReference>
<dbReference type="InterPro" id="IPR051832">
    <property type="entry name" value="mTOR-Rac_regulators"/>
</dbReference>
<organism evidence="4 5">
    <name type="scientific">Stichopus japonicus</name>
    <name type="common">Sea cucumber</name>
    <dbReference type="NCBI Taxonomy" id="307972"/>
    <lineage>
        <taxon>Eukaryota</taxon>
        <taxon>Metazoa</taxon>
        <taxon>Echinodermata</taxon>
        <taxon>Eleutherozoa</taxon>
        <taxon>Echinozoa</taxon>
        <taxon>Holothuroidea</taxon>
        <taxon>Aspidochirotacea</taxon>
        <taxon>Aspidochirotida</taxon>
        <taxon>Stichopodidae</taxon>
        <taxon>Apostichopus</taxon>
    </lineage>
</organism>
<sequence length="455" mass="50405">MVASLLIQSAVNSGSWNIVQPTIGSPTSRNPFKFCSSSPACRTCTSVQNRSVSRLLLHSGDQHLIKDRRYHFRTHSQCFIGKDAVDWLVQYGHAKDRPAAVKLMNVLMRQMVIHHVNDEESDFHDDYSFYRFSMDNSTLPLTREIEPFIKGERVYSKLSVRGCPYQLLKVHMEGGITYEKSFFGSEFVAWLMKEGFCLNRQQAVMLGKDLLENDVIRHSTLDHHFKDERLLYQFHPNMDSLKFSDLPDLDLPVLSEGEEDRGSSPPNGLSSPSRKLSSSSSRKSSDSSRKNSDPQDSVSPMGKNCSSWPRIAEKNHSLQRNLSNLSSISDENSNLDKDSASEDGSDRCSPILHRKSPSVVDSLSSVDLSESEVAVHKNTVEVIGDSVGYGFIVRGDGPVFVKAVDPGGPAAAAGLKVGQVVTAVNGINVQNKNHNEVAQVILGQQQILRLDVLAS</sequence>
<dbReference type="OrthoDB" id="39497at2759"/>
<dbReference type="PROSITE" id="PS50186">
    <property type="entry name" value="DEP"/>
    <property type="match status" value="2"/>
</dbReference>
<feature type="domain" description="DEP" evidence="3">
    <location>
        <begin position="65"/>
        <end position="134"/>
    </location>
</feature>
<dbReference type="InterPro" id="IPR041489">
    <property type="entry name" value="PDZ_6"/>
</dbReference>
<evidence type="ECO:0000259" key="3">
    <source>
        <dbReference type="PROSITE" id="PS50186"/>
    </source>
</evidence>
<feature type="compositionally biased region" description="Basic and acidic residues" evidence="1">
    <location>
        <begin position="334"/>
        <end position="346"/>
    </location>
</feature>
<dbReference type="InterPro" id="IPR036388">
    <property type="entry name" value="WH-like_DNA-bd_sf"/>
</dbReference>
<dbReference type="PANTHER" id="PTHR22829:SF16">
    <property type="entry name" value="PH DOMAIN-CONTAINING PROTEIN"/>
    <property type="match status" value="1"/>
</dbReference>
<proteinExistence type="predicted"/>
<dbReference type="InterPro" id="IPR001478">
    <property type="entry name" value="PDZ"/>
</dbReference>
<dbReference type="PANTHER" id="PTHR22829">
    <property type="entry name" value="DEP DOMAIN PROTEIN"/>
    <property type="match status" value="1"/>
</dbReference>
<dbReference type="GO" id="GO:0023051">
    <property type="term" value="P:regulation of signaling"/>
    <property type="evidence" value="ECO:0007669"/>
    <property type="project" value="TreeGrafter"/>
</dbReference>
<feature type="compositionally biased region" description="Basic and acidic residues" evidence="1">
    <location>
        <begin position="283"/>
        <end position="293"/>
    </location>
</feature>
<feature type="region of interest" description="Disordered" evidence="1">
    <location>
        <begin position="324"/>
        <end position="353"/>
    </location>
</feature>
<feature type="compositionally biased region" description="Low complexity" evidence="1">
    <location>
        <begin position="263"/>
        <end position="282"/>
    </location>
</feature>
<dbReference type="Proteomes" id="UP000230750">
    <property type="component" value="Unassembled WGS sequence"/>
</dbReference>
<dbReference type="SUPFAM" id="SSF46785">
    <property type="entry name" value="Winged helix' DNA-binding domain"/>
    <property type="match status" value="2"/>
</dbReference>
<dbReference type="SMART" id="SM00049">
    <property type="entry name" value="DEP"/>
    <property type="match status" value="2"/>
</dbReference>
<dbReference type="InterPro" id="IPR036034">
    <property type="entry name" value="PDZ_sf"/>
</dbReference>
<evidence type="ECO:0000259" key="2">
    <source>
        <dbReference type="PROSITE" id="PS50106"/>
    </source>
</evidence>
<dbReference type="Pfam" id="PF17820">
    <property type="entry name" value="PDZ_6"/>
    <property type="match status" value="1"/>
</dbReference>
<dbReference type="GO" id="GO:0005886">
    <property type="term" value="C:plasma membrane"/>
    <property type="evidence" value="ECO:0007669"/>
    <property type="project" value="TreeGrafter"/>
</dbReference>
<dbReference type="CDD" id="cd04371">
    <property type="entry name" value="DEP"/>
    <property type="match status" value="1"/>
</dbReference>
<reference evidence="4 5" key="1">
    <citation type="journal article" date="2017" name="PLoS Biol.">
        <title>The sea cucumber genome provides insights into morphological evolution and visceral regeneration.</title>
        <authorList>
            <person name="Zhang X."/>
            <person name="Sun L."/>
            <person name="Yuan J."/>
            <person name="Sun Y."/>
            <person name="Gao Y."/>
            <person name="Zhang L."/>
            <person name="Li S."/>
            <person name="Dai H."/>
            <person name="Hamel J.F."/>
            <person name="Liu C."/>
            <person name="Yu Y."/>
            <person name="Liu S."/>
            <person name="Lin W."/>
            <person name="Guo K."/>
            <person name="Jin S."/>
            <person name="Xu P."/>
            <person name="Storey K.B."/>
            <person name="Huan P."/>
            <person name="Zhang T."/>
            <person name="Zhou Y."/>
            <person name="Zhang J."/>
            <person name="Lin C."/>
            <person name="Li X."/>
            <person name="Xing L."/>
            <person name="Huo D."/>
            <person name="Sun M."/>
            <person name="Wang L."/>
            <person name="Mercier A."/>
            <person name="Li F."/>
            <person name="Yang H."/>
            <person name="Xiang J."/>
        </authorList>
    </citation>
    <scope>NUCLEOTIDE SEQUENCE [LARGE SCALE GENOMIC DNA]</scope>
    <source>
        <strain evidence="4">Shaxun</strain>
        <tissue evidence="4">Muscle</tissue>
    </source>
</reference>
<dbReference type="Gene3D" id="1.10.10.10">
    <property type="entry name" value="Winged helix-like DNA-binding domain superfamily/Winged helix DNA-binding domain"/>
    <property type="match status" value="2"/>
</dbReference>
<dbReference type="EMBL" id="MRZV01000016">
    <property type="protein sequence ID" value="PIK62208.1"/>
    <property type="molecule type" value="Genomic_DNA"/>
</dbReference>
<protein>
    <submittedName>
        <fullName evidence="4">Putative DEP domain-containing mTOR-interacting protein-like</fullName>
    </submittedName>
</protein>
<feature type="domain" description="PDZ" evidence="2">
    <location>
        <begin position="372"/>
        <end position="455"/>
    </location>
</feature>
<feature type="region of interest" description="Disordered" evidence="1">
    <location>
        <begin position="252"/>
        <end position="308"/>
    </location>
</feature>
<dbReference type="STRING" id="307972.A0A2G8LPL5"/>
<dbReference type="GO" id="GO:0007186">
    <property type="term" value="P:G protein-coupled receptor signaling pathway"/>
    <property type="evidence" value="ECO:0007669"/>
    <property type="project" value="TreeGrafter"/>
</dbReference>
<evidence type="ECO:0000313" key="4">
    <source>
        <dbReference type="EMBL" id="PIK62208.1"/>
    </source>
</evidence>
<feature type="domain" description="DEP" evidence="3">
    <location>
        <begin position="154"/>
        <end position="236"/>
    </location>
</feature>
<dbReference type="InterPro" id="IPR036390">
    <property type="entry name" value="WH_DNA-bd_sf"/>
</dbReference>
<dbReference type="SMART" id="SM00228">
    <property type="entry name" value="PDZ"/>
    <property type="match status" value="1"/>
</dbReference>
<accession>A0A2G8LPL5</accession>
<gene>
    <name evidence="4" type="ORF">BSL78_00816</name>
</gene>
<dbReference type="GO" id="GO:0035556">
    <property type="term" value="P:intracellular signal transduction"/>
    <property type="evidence" value="ECO:0007669"/>
    <property type="project" value="InterPro"/>
</dbReference>
<dbReference type="SUPFAM" id="SSF50156">
    <property type="entry name" value="PDZ domain-like"/>
    <property type="match status" value="1"/>
</dbReference>